<feature type="compositionally biased region" description="Basic and acidic residues" evidence="1">
    <location>
        <begin position="419"/>
        <end position="433"/>
    </location>
</feature>
<keyword evidence="3" id="KW-1185">Reference proteome</keyword>
<comment type="caution">
    <text evidence="2">The sequence shown here is derived from an EMBL/GenBank/DDBJ whole genome shotgun (WGS) entry which is preliminary data.</text>
</comment>
<feature type="compositionally biased region" description="Basic residues" evidence="1">
    <location>
        <begin position="434"/>
        <end position="447"/>
    </location>
</feature>
<organism evidence="2 3">
    <name type="scientific">Tanacetum coccineum</name>
    <dbReference type="NCBI Taxonomy" id="301880"/>
    <lineage>
        <taxon>Eukaryota</taxon>
        <taxon>Viridiplantae</taxon>
        <taxon>Streptophyta</taxon>
        <taxon>Embryophyta</taxon>
        <taxon>Tracheophyta</taxon>
        <taxon>Spermatophyta</taxon>
        <taxon>Magnoliopsida</taxon>
        <taxon>eudicotyledons</taxon>
        <taxon>Gunneridae</taxon>
        <taxon>Pentapetalae</taxon>
        <taxon>asterids</taxon>
        <taxon>campanulids</taxon>
        <taxon>Asterales</taxon>
        <taxon>Asteraceae</taxon>
        <taxon>Asteroideae</taxon>
        <taxon>Anthemideae</taxon>
        <taxon>Anthemidinae</taxon>
        <taxon>Tanacetum</taxon>
    </lineage>
</organism>
<gene>
    <name evidence="2" type="ORF">Tco_0951772</name>
</gene>
<evidence type="ECO:0000313" key="2">
    <source>
        <dbReference type="EMBL" id="GJT43057.1"/>
    </source>
</evidence>
<feature type="region of interest" description="Disordered" evidence="1">
    <location>
        <begin position="268"/>
        <end position="308"/>
    </location>
</feature>
<dbReference type="EMBL" id="BQNB010015698">
    <property type="protein sequence ID" value="GJT43057.1"/>
    <property type="molecule type" value="Genomic_DNA"/>
</dbReference>
<evidence type="ECO:0000313" key="3">
    <source>
        <dbReference type="Proteomes" id="UP001151760"/>
    </source>
</evidence>
<feature type="region of interest" description="Disordered" evidence="1">
    <location>
        <begin position="419"/>
        <end position="466"/>
    </location>
</feature>
<protein>
    <submittedName>
        <fullName evidence="2">Uncharacterized protein</fullName>
    </submittedName>
</protein>
<sequence length="539" mass="62353">MAQHVIPAAQLVPKYHSIRRCNHYVVLQSIPYSPECKIVGQILLDHPLSYALTATADVPAVYLQQFWRTVSKLPVETPDNPFVTPVNIETIEAFMNRVGYQGVIDKVSAFYMKNLAQPWQTMFKVFNRSLTTRTSGHDQTKINIFQMFHVVINRTNVDYAALLWWDLMNNVKQKKEAIQYPRFNKLIIIDLMKKFPEIPQRIEEDYHSIKDDIPLVSVYTTGDARVRGMLIPDEFLTEEIRATHGFKEYETVFLNVDVLMNQPQLVVERDHDDDDSEDRLEPGSQKDNPEHVDDDDKELTDTVPLPTTLHTPNMEFPASIVIFQVCYEGCAALRVYDPEHGMKGVSRLAEKATEYLIESNLKPCIAATIIEDRDAFYLEVPYLVSQEFNAQAPKIIEELFKNYASISKTSYKDDDIHLHHDDHQEDDAPPKGEKRVKRHKAPKRSKSARGFSSKHSTKDSTTYVSKQQQQQEWDAWVDKIVIDKDEVIPKDETPKLITELQDVDKRVPTIYDYERMRATLNDALSNQFKNAEEYAYHLE</sequence>
<dbReference type="Proteomes" id="UP001151760">
    <property type="component" value="Unassembled WGS sequence"/>
</dbReference>
<evidence type="ECO:0000256" key="1">
    <source>
        <dbReference type="SAM" id="MobiDB-lite"/>
    </source>
</evidence>
<name>A0ABQ5DVU6_9ASTR</name>
<reference evidence="2" key="2">
    <citation type="submission" date="2022-01" db="EMBL/GenBank/DDBJ databases">
        <authorList>
            <person name="Yamashiro T."/>
            <person name="Shiraishi A."/>
            <person name="Satake H."/>
            <person name="Nakayama K."/>
        </authorList>
    </citation>
    <scope>NUCLEOTIDE SEQUENCE</scope>
</reference>
<proteinExistence type="predicted"/>
<reference evidence="2" key="1">
    <citation type="journal article" date="2022" name="Int. J. Mol. Sci.">
        <title>Draft Genome of Tanacetum Coccineum: Genomic Comparison of Closely Related Tanacetum-Family Plants.</title>
        <authorList>
            <person name="Yamashiro T."/>
            <person name="Shiraishi A."/>
            <person name="Nakayama K."/>
            <person name="Satake H."/>
        </authorList>
    </citation>
    <scope>NUCLEOTIDE SEQUENCE</scope>
</reference>
<accession>A0ABQ5DVU6</accession>